<accession>A0A4V1HHT3</accession>
<organism evidence="2 3">
    <name type="scientific">Thiomicrorhabdus sediminis</name>
    <dbReference type="NCBI Taxonomy" id="2580412"/>
    <lineage>
        <taxon>Bacteria</taxon>
        <taxon>Pseudomonadati</taxon>
        <taxon>Pseudomonadota</taxon>
        <taxon>Gammaproteobacteria</taxon>
        <taxon>Thiotrichales</taxon>
        <taxon>Piscirickettsiaceae</taxon>
        <taxon>Thiomicrorhabdus</taxon>
    </lineage>
</organism>
<dbReference type="AlphaFoldDB" id="A0A4V1HHT3"/>
<dbReference type="OrthoDB" id="21421at2"/>
<feature type="domain" description="YchJ-like middle NTF2-like" evidence="1">
    <location>
        <begin position="32"/>
        <end position="127"/>
    </location>
</feature>
<dbReference type="Gene3D" id="3.10.450.50">
    <property type="match status" value="1"/>
</dbReference>
<reference evidence="2 3" key="1">
    <citation type="submission" date="2019-05" db="EMBL/GenBank/DDBJ databases">
        <title>Thiomicrorhabdus sediminis sp. nov, a novel sulfur-oxidizing bacterium isolated from coastal sediment.</title>
        <authorList>
            <person name="Liu X."/>
        </authorList>
    </citation>
    <scope>NUCLEOTIDE SEQUENCE [LARGE SCALE GENOMIC DNA]</scope>
    <source>
        <strain evidence="2 3">G1</strain>
    </source>
</reference>
<proteinExistence type="predicted"/>
<dbReference type="Pfam" id="PF17775">
    <property type="entry name" value="YchJ_M-like"/>
    <property type="match status" value="1"/>
</dbReference>
<dbReference type="EMBL" id="CP040602">
    <property type="protein sequence ID" value="QCU90123.1"/>
    <property type="molecule type" value="Genomic_DNA"/>
</dbReference>
<dbReference type="InterPro" id="IPR048469">
    <property type="entry name" value="YchJ-like_M"/>
</dbReference>
<evidence type="ECO:0000313" key="2">
    <source>
        <dbReference type="EMBL" id="QCU90123.1"/>
    </source>
</evidence>
<evidence type="ECO:0000259" key="1">
    <source>
        <dbReference type="Pfam" id="PF17775"/>
    </source>
</evidence>
<dbReference type="RefSeq" id="WP_138564799.1">
    <property type="nucleotide sequence ID" value="NZ_CP040602.1"/>
</dbReference>
<protein>
    <recommendedName>
        <fullName evidence="1">YchJ-like middle NTF2-like domain-containing protein</fullName>
    </recommendedName>
</protein>
<dbReference type="InterPro" id="IPR032710">
    <property type="entry name" value="NTF2-like_dom_sf"/>
</dbReference>
<keyword evidence="3" id="KW-1185">Reference proteome</keyword>
<dbReference type="SUPFAM" id="SSF54427">
    <property type="entry name" value="NTF2-like"/>
    <property type="match status" value="1"/>
</dbReference>
<dbReference type="Proteomes" id="UP000304864">
    <property type="component" value="Chromosome"/>
</dbReference>
<dbReference type="KEGG" id="thig:FE785_05495"/>
<evidence type="ECO:0000313" key="3">
    <source>
        <dbReference type="Proteomes" id="UP000304864"/>
    </source>
</evidence>
<name>A0A4V1HHT3_9GAMM</name>
<gene>
    <name evidence="2" type="ORF">FE785_05495</name>
</gene>
<sequence length="131" mass="15454">MLDSEAMCPCTSDKRYQDCCRPFIEGGSYPEKAEQLMRSRFCAFVLKNESYLLKTWCTANRPDNIDFDSSINWQKLVINGRKKGRRKDKEGWVTFIAHYQAGEQSGYLHEKSYFVRDSEQHWCYQDGEIKD</sequence>